<dbReference type="EMBL" id="LBIC01000004">
    <property type="protein sequence ID" value="KKW92475.1"/>
    <property type="molecule type" value="Genomic_DNA"/>
</dbReference>
<accession>A0A0M3ARK1</accession>
<proteinExistence type="predicted"/>
<dbReference type="STRING" id="56193.YP76_10315"/>
<evidence type="ECO:0000313" key="3">
    <source>
        <dbReference type="EMBL" id="KKW92475.1"/>
    </source>
</evidence>
<feature type="domain" description="J" evidence="2">
    <location>
        <begin position="9"/>
        <end position="72"/>
    </location>
</feature>
<comment type="caution">
    <text evidence="3">The sequence shown here is derived from an EMBL/GenBank/DDBJ whole genome shotgun (WGS) entry which is preliminary data.</text>
</comment>
<dbReference type="PATRIC" id="fig|56193.3.peg.2138"/>
<evidence type="ECO:0000259" key="2">
    <source>
        <dbReference type="PROSITE" id="PS50076"/>
    </source>
</evidence>
<dbReference type="PANTHER" id="PTHR43096:SF52">
    <property type="entry name" value="DNAJ HOMOLOG 1, MITOCHONDRIAL-RELATED"/>
    <property type="match status" value="1"/>
</dbReference>
<sequence>MLNGQPFVDHYKILQVSPKCDARGLEAAYRLLAKRYHPDHAETADVTKFNEVIEAYNALRNAKKRAEYNILYATRTGFDFSEKDEMEDGQSAYDDADAHEKILHFLYTKRRENAQDAGIGRYYVQKMLNCSDNHFEFHLWYLKAKGLIEITENGTLAITIDGVDHVISMSRTAMREKLLIAQAIDRQGQA</sequence>
<dbReference type="SUPFAM" id="SSF46565">
    <property type="entry name" value="Chaperone J-domain"/>
    <property type="match status" value="1"/>
</dbReference>
<reference evidence="3 4" key="1">
    <citation type="submission" date="2015-04" db="EMBL/GenBank/DDBJ databases">
        <title>Genome sequence of aromatic hydrocarbons-degrading Sphingobium chungbukense DJ77.</title>
        <authorList>
            <person name="Kim Y.-C."/>
            <person name="Chae J.-C."/>
        </authorList>
    </citation>
    <scope>NUCLEOTIDE SEQUENCE [LARGE SCALE GENOMIC DNA]</scope>
    <source>
        <strain evidence="3 4">DJ77</strain>
    </source>
</reference>
<evidence type="ECO:0000313" key="4">
    <source>
        <dbReference type="Proteomes" id="UP000033874"/>
    </source>
</evidence>
<keyword evidence="1" id="KW-0143">Chaperone</keyword>
<dbReference type="Gene3D" id="1.10.287.110">
    <property type="entry name" value="DnaJ domain"/>
    <property type="match status" value="1"/>
</dbReference>
<dbReference type="GO" id="GO:0005737">
    <property type="term" value="C:cytoplasm"/>
    <property type="evidence" value="ECO:0007669"/>
    <property type="project" value="TreeGrafter"/>
</dbReference>
<dbReference type="Pfam" id="PF00226">
    <property type="entry name" value="DnaJ"/>
    <property type="match status" value="1"/>
</dbReference>
<organism evidence="3 4">
    <name type="scientific">Sphingobium chungbukense</name>
    <dbReference type="NCBI Taxonomy" id="56193"/>
    <lineage>
        <taxon>Bacteria</taxon>
        <taxon>Pseudomonadati</taxon>
        <taxon>Pseudomonadota</taxon>
        <taxon>Alphaproteobacteria</taxon>
        <taxon>Sphingomonadales</taxon>
        <taxon>Sphingomonadaceae</taxon>
        <taxon>Sphingobium</taxon>
    </lineage>
</organism>
<gene>
    <name evidence="3" type="ORF">YP76_10315</name>
</gene>
<evidence type="ECO:0000256" key="1">
    <source>
        <dbReference type="ARBA" id="ARBA00023186"/>
    </source>
</evidence>
<dbReference type="GO" id="GO:0051082">
    <property type="term" value="F:unfolded protein binding"/>
    <property type="evidence" value="ECO:0007669"/>
    <property type="project" value="TreeGrafter"/>
</dbReference>
<dbReference type="CDD" id="cd06257">
    <property type="entry name" value="DnaJ"/>
    <property type="match status" value="1"/>
</dbReference>
<dbReference type="PANTHER" id="PTHR43096">
    <property type="entry name" value="DNAJ HOMOLOG 1, MITOCHONDRIAL-RELATED"/>
    <property type="match status" value="1"/>
</dbReference>
<name>A0A0M3ARK1_9SPHN</name>
<protein>
    <recommendedName>
        <fullName evidence="2">J domain-containing protein</fullName>
    </recommendedName>
</protein>
<dbReference type="InterPro" id="IPR036869">
    <property type="entry name" value="J_dom_sf"/>
</dbReference>
<dbReference type="PROSITE" id="PS50076">
    <property type="entry name" value="DNAJ_2"/>
    <property type="match status" value="1"/>
</dbReference>
<dbReference type="InterPro" id="IPR001623">
    <property type="entry name" value="DnaJ_domain"/>
</dbReference>
<keyword evidence="4" id="KW-1185">Reference proteome</keyword>
<dbReference type="Proteomes" id="UP000033874">
    <property type="component" value="Unassembled WGS sequence"/>
</dbReference>
<dbReference type="GO" id="GO:0042026">
    <property type="term" value="P:protein refolding"/>
    <property type="evidence" value="ECO:0007669"/>
    <property type="project" value="TreeGrafter"/>
</dbReference>
<dbReference type="AlphaFoldDB" id="A0A0M3ARK1"/>
<dbReference type="SMART" id="SM00271">
    <property type="entry name" value="DnaJ"/>
    <property type="match status" value="1"/>
</dbReference>